<dbReference type="GO" id="GO:0016020">
    <property type="term" value="C:membrane"/>
    <property type="evidence" value="ECO:0007669"/>
    <property type="project" value="UniProtKB-SubCell"/>
</dbReference>
<feature type="region of interest" description="Disordered" evidence="7">
    <location>
        <begin position="1"/>
        <end position="33"/>
    </location>
</feature>
<evidence type="ECO:0000259" key="9">
    <source>
        <dbReference type="Pfam" id="PF00324"/>
    </source>
</evidence>
<organism evidence="10">
    <name type="scientific">Schaalia odontolytica</name>
    <dbReference type="NCBI Taxonomy" id="1660"/>
    <lineage>
        <taxon>Bacteria</taxon>
        <taxon>Bacillati</taxon>
        <taxon>Actinomycetota</taxon>
        <taxon>Actinomycetes</taxon>
        <taxon>Actinomycetales</taxon>
        <taxon>Actinomycetaceae</taxon>
        <taxon>Schaalia</taxon>
    </lineage>
</organism>
<dbReference type="AlphaFoldDB" id="A0A6N2S572"/>
<keyword evidence="3 8" id="KW-0812">Transmembrane</keyword>
<evidence type="ECO:0000256" key="1">
    <source>
        <dbReference type="ARBA" id="ARBA00004141"/>
    </source>
</evidence>
<evidence type="ECO:0000256" key="7">
    <source>
        <dbReference type="SAM" id="MobiDB-lite"/>
    </source>
</evidence>
<feature type="transmembrane region" description="Helical" evidence="8">
    <location>
        <begin position="67"/>
        <end position="87"/>
    </location>
</feature>
<feature type="compositionally biased region" description="Polar residues" evidence="7">
    <location>
        <begin position="1"/>
        <end position="11"/>
    </location>
</feature>
<dbReference type="PROSITE" id="PS00218">
    <property type="entry name" value="AMINO_ACID_PERMEASE_1"/>
    <property type="match status" value="1"/>
</dbReference>
<feature type="transmembrane region" description="Helical" evidence="8">
    <location>
        <begin position="40"/>
        <end position="61"/>
    </location>
</feature>
<evidence type="ECO:0000256" key="2">
    <source>
        <dbReference type="ARBA" id="ARBA00022448"/>
    </source>
</evidence>
<evidence type="ECO:0000256" key="8">
    <source>
        <dbReference type="SAM" id="Phobius"/>
    </source>
</evidence>
<feature type="transmembrane region" description="Helical" evidence="8">
    <location>
        <begin position="446"/>
        <end position="464"/>
    </location>
</feature>
<comment type="subcellular location">
    <subcellularLocation>
        <location evidence="1">Membrane</location>
        <topology evidence="1">Multi-pass membrane protein</topology>
    </subcellularLocation>
</comment>
<evidence type="ECO:0000256" key="3">
    <source>
        <dbReference type="ARBA" id="ARBA00022692"/>
    </source>
</evidence>
<feature type="transmembrane region" description="Helical" evidence="8">
    <location>
        <begin position="177"/>
        <end position="199"/>
    </location>
</feature>
<dbReference type="EMBL" id="CACRSM010000002">
    <property type="protein sequence ID" value="VYS87015.1"/>
    <property type="molecule type" value="Genomic_DNA"/>
</dbReference>
<keyword evidence="2" id="KW-0813">Transport</keyword>
<dbReference type="GO" id="GO:0055085">
    <property type="term" value="P:transmembrane transport"/>
    <property type="evidence" value="ECO:0007669"/>
    <property type="project" value="InterPro"/>
</dbReference>
<gene>
    <name evidence="10" type="primary">gabP</name>
    <name evidence="10" type="ORF">AOLFYP35_00633</name>
</gene>
<feature type="transmembrane region" description="Helical" evidence="8">
    <location>
        <begin position="404"/>
        <end position="425"/>
    </location>
</feature>
<evidence type="ECO:0000256" key="4">
    <source>
        <dbReference type="ARBA" id="ARBA00022970"/>
    </source>
</evidence>
<feature type="transmembrane region" description="Helical" evidence="8">
    <location>
        <begin position="262"/>
        <end position="283"/>
    </location>
</feature>
<evidence type="ECO:0000313" key="10">
    <source>
        <dbReference type="EMBL" id="VYS87015.1"/>
    </source>
</evidence>
<accession>A0A6N2S572</accession>
<evidence type="ECO:0000256" key="6">
    <source>
        <dbReference type="ARBA" id="ARBA00023136"/>
    </source>
</evidence>
<feature type="transmembrane region" description="Helical" evidence="8">
    <location>
        <begin position="148"/>
        <end position="165"/>
    </location>
</feature>
<feature type="transmembrane region" description="Helical" evidence="8">
    <location>
        <begin position="380"/>
        <end position="398"/>
    </location>
</feature>
<reference evidence="10" key="1">
    <citation type="submission" date="2019-11" db="EMBL/GenBank/DDBJ databases">
        <authorList>
            <person name="Feng L."/>
        </authorList>
    </citation>
    <scope>NUCLEOTIDE SEQUENCE</scope>
    <source>
        <strain evidence="10">AodontolyticusLFYP35</strain>
    </source>
</reference>
<dbReference type="PANTHER" id="PTHR43495">
    <property type="entry name" value="GABA PERMEASE"/>
    <property type="match status" value="1"/>
</dbReference>
<sequence length="510" mass="53522">MSTDRAQSEAGSTGEGARGPQMVSPGHGTPRSKGFKAAHLSMMALGSAIGAGFFLGTGVAVSEAGPAVLVSYILAALIVVTVMYALAELAAAIPSSGSFSTYAEAGIGRWAGFTSGWLYWFMLIMVLGLEMTGAAQIFTAWFPSVDQWVVTLVIVVVLGGINLLAAGEFGRVEAWLAGLKVAAIIFFLVVGLGLLMGIIPGRAQSLHQAFIGNGGFAPAGLPGIAVGLLAIITSFGGLEIVTIAAAEADDARRAMSQAIRSVIWRILVFYVGSVALLICLLPWNSDEMKTSPFAAVLNMAGIPAVGMIMEIIVFTALISAFSANIYASSRIAYSLSARGMGPTWILGARVHKAVDEGDEALGVNALHGDIEDGRTPRRSVAVSVALAFISVALNWYLPSSIMQVLINAVGMVLLIVWVMIVISQIRLHSKLEAEGVLSLRMPGWPVLPWFAVIGLLSIALLMMFNAAGRAQLVAMGSLTLILVCLYFVRENLRNRKAARASVAKVVGSGD</sequence>
<dbReference type="Gene3D" id="1.20.1740.10">
    <property type="entry name" value="Amino acid/polyamine transporter I"/>
    <property type="match status" value="1"/>
</dbReference>
<feature type="transmembrane region" description="Helical" evidence="8">
    <location>
        <begin position="470"/>
        <end position="488"/>
    </location>
</feature>
<keyword evidence="5 8" id="KW-1133">Transmembrane helix</keyword>
<evidence type="ECO:0000256" key="5">
    <source>
        <dbReference type="ARBA" id="ARBA00022989"/>
    </source>
</evidence>
<feature type="transmembrane region" description="Helical" evidence="8">
    <location>
        <begin position="295"/>
        <end position="321"/>
    </location>
</feature>
<dbReference type="Pfam" id="PF00324">
    <property type="entry name" value="AA_permease"/>
    <property type="match status" value="1"/>
</dbReference>
<dbReference type="PANTHER" id="PTHR43495:SF5">
    <property type="entry name" value="GAMMA-AMINOBUTYRIC ACID PERMEASE"/>
    <property type="match status" value="1"/>
</dbReference>
<feature type="transmembrane region" description="Helical" evidence="8">
    <location>
        <begin position="117"/>
        <end position="142"/>
    </location>
</feature>
<proteinExistence type="predicted"/>
<dbReference type="GO" id="GO:0006865">
    <property type="term" value="P:amino acid transport"/>
    <property type="evidence" value="ECO:0007669"/>
    <property type="project" value="UniProtKB-KW"/>
</dbReference>
<name>A0A6N2S572_9ACTO</name>
<feature type="transmembrane region" description="Helical" evidence="8">
    <location>
        <begin position="219"/>
        <end position="241"/>
    </location>
</feature>
<keyword evidence="4" id="KW-0029">Amino-acid transport</keyword>
<keyword evidence="6 8" id="KW-0472">Membrane</keyword>
<feature type="domain" description="Amino acid permease/ SLC12A" evidence="9">
    <location>
        <begin position="39"/>
        <end position="489"/>
    </location>
</feature>
<dbReference type="PIRSF" id="PIRSF006060">
    <property type="entry name" value="AA_transporter"/>
    <property type="match status" value="1"/>
</dbReference>
<dbReference type="InterPro" id="IPR004841">
    <property type="entry name" value="AA-permease/SLC12A_dom"/>
</dbReference>
<protein>
    <submittedName>
        <fullName evidence="10">GABA permease</fullName>
    </submittedName>
</protein>
<dbReference type="InterPro" id="IPR004840">
    <property type="entry name" value="Amino_acid_permease_CS"/>
</dbReference>